<dbReference type="AlphaFoldDB" id="A0A6J4INI3"/>
<dbReference type="EMBL" id="CADCTO010000274">
    <property type="protein sequence ID" value="CAA9255059.1"/>
    <property type="molecule type" value="Genomic_DNA"/>
</dbReference>
<organism evidence="1">
    <name type="scientific">uncultured Armatimonadetes bacterium</name>
    <dbReference type="NCBI Taxonomy" id="157466"/>
    <lineage>
        <taxon>Bacteria</taxon>
        <taxon>Bacillati</taxon>
        <taxon>Armatimonadota</taxon>
        <taxon>environmental samples</taxon>
    </lineage>
</organism>
<sequence length="178" mass="20707">MAYRLNVIKAAFVERRLRLLFLIALFLIGSVVAAFATRVPRLHGTDTWQTVAHAERVVVHRLDPGRFFKNRFRLEGSTVGMPVVPGPRWRRRLQSALAAPWHYPPDMRKRCAVRPGVSVRFYRDRRVAEALFCFECSMLSIAAPEGRRRWVDFDPMRPRLVNLIQEVFPQDPDIQALR</sequence>
<protein>
    <submittedName>
        <fullName evidence="1">Uncharacterized protein</fullName>
    </submittedName>
</protein>
<reference evidence="1" key="1">
    <citation type="submission" date="2020-02" db="EMBL/GenBank/DDBJ databases">
        <authorList>
            <person name="Meier V. D."/>
        </authorList>
    </citation>
    <scope>NUCLEOTIDE SEQUENCE</scope>
    <source>
        <strain evidence="1">AVDCRST_MAG63</strain>
    </source>
</reference>
<proteinExistence type="predicted"/>
<name>A0A6J4INI3_9BACT</name>
<evidence type="ECO:0000313" key="1">
    <source>
        <dbReference type="EMBL" id="CAA9255059.1"/>
    </source>
</evidence>
<gene>
    <name evidence="1" type="ORF">AVDCRST_MAG63-2230</name>
</gene>
<accession>A0A6J4INI3</accession>